<evidence type="ECO:0000313" key="1">
    <source>
        <dbReference type="EMBL" id="GIQ86911.1"/>
    </source>
</evidence>
<organism evidence="1 2">
    <name type="scientific">Kipferlia bialata</name>
    <dbReference type="NCBI Taxonomy" id="797122"/>
    <lineage>
        <taxon>Eukaryota</taxon>
        <taxon>Metamonada</taxon>
        <taxon>Carpediemonas-like organisms</taxon>
        <taxon>Kipferlia</taxon>
    </lineage>
</organism>
<dbReference type="Proteomes" id="UP000265618">
    <property type="component" value="Unassembled WGS sequence"/>
</dbReference>
<feature type="non-terminal residue" evidence="1">
    <location>
        <position position="1"/>
    </location>
</feature>
<name>A0A9K3D198_9EUKA</name>
<keyword evidence="2" id="KW-1185">Reference proteome</keyword>
<comment type="caution">
    <text evidence="1">The sequence shown here is derived from an EMBL/GenBank/DDBJ whole genome shotgun (WGS) entry which is preliminary data.</text>
</comment>
<gene>
    <name evidence="1" type="ORF">KIPB_008851</name>
</gene>
<proteinExistence type="predicted"/>
<evidence type="ECO:0000313" key="2">
    <source>
        <dbReference type="Proteomes" id="UP000265618"/>
    </source>
</evidence>
<dbReference type="AlphaFoldDB" id="A0A9K3D198"/>
<reference evidence="1 2" key="1">
    <citation type="journal article" date="2018" name="PLoS ONE">
        <title>The draft genome of Kipferlia bialata reveals reductive genome evolution in fornicate parasites.</title>
        <authorList>
            <person name="Tanifuji G."/>
            <person name="Takabayashi S."/>
            <person name="Kume K."/>
            <person name="Takagi M."/>
            <person name="Nakayama T."/>
            <person name="Kamikawa R."/>
            <person name="Inagaki Y."/>
            <person name="Hashimoto T."/>
        </authorList>
    </citation>
    <scope>NUCLEOTIDE SEQUENCE [LARGE SCALE GENOMIC DNA]</scope>
    <source>
        <strain evidence="1">NY0173</strain>
    </source>
</reference>
<protein>
    <submittedName>
        <fullName evidence="1">Uncharacterized protein</fullName>
    </submittedName>
</protein>
<accession>A0A9K3D198</accession>
<sequence length="83" mass="9534">MAQEPDMASKMVDDLLDMNAMPNYTSDIPWEQHPFFMTKDDNITQEDVDDNPYLQGIQATLYDGTPSEIFDQCKETGNKLLQQ</sequence>
<dbReference type="EMBL" id="BDIP01002846">
    <property type="protein sequence ID" value="GIQ86911.1"/>
    <property type="molecule type" value="Genomic_DNA"/>
</dbReference>